<dbReference type="Gene3D" id="3.40.50.300">
    <property type="entry name" value="P-loop containing nucleotide triphosphate hydrolases"/>
    <property type="match status" value="1"/>
</dbReference>
<dbReference type="EC" id="3.6.4.12" evidence="4"/>
<dbReference type="InterPro" id="IPR027417">
    <property type="entry name" value="P-loop_NTPase"/>
</dbReference>
<evidence type="ECO:0000313" key="16">
    <source>
        <dbReference type="EMBL" id="RQM30086.1"/>
    </source>
</evidence>
<dbReference type="PANTHER" id="PTHR11630:SF66">
    <property type="entry name" value="DNA REPLICATION LICENSING FACTOR MCM4"/>
    <property type="match status" value="1"/>
</dbReference>
<dbReference type="Pfam" id="PF14551">
    <property type="entry name" value="MCM_N"/>
    <property type="match status" value="1"/>
</dbReference>
<evidence type="ECO:0000256" key="3">
    <source>
        <dbReference type="ARBA" id="ARBA00008171"/>
    </source>
</evidence>
<feature type="non-terminal residue" evidence="16">
    <location>
        <position position="1"/>
    </location>
</feature>
<comment type="similarity">
    <text evidence="2 12">Belongs to the MCM family.</text>
</comment>
<evidence type="ECO:0000256" key="6">
    <source>
        <dbReference type="ARBA" id="ARBA00022741"/>
    </source>
</evidence>
<dbReference type="Gene3D" id="1.10.510.10">
    <property type="entry name" value="Transferase(Phosphotransferase) domain 1"/>
    <property type="match status" value="1"/>
</dbReference>
<dbReference type="PROSITE" id="PS50051">
    <property type="entry name" value="MCM_2"/>
    <property type="match status" value="1"/>
</dbReference>
<keyword evidence="6 12" id="KW-0547">Nucleotide-binding</keyword>
<protein>
    <recommendedName>
        <fullName evidence="4">DNA helicase</fullName>
        <ecNumber evidence="4">3.6.4.12</ecNumber>
    </recommendedName>
</protein>
<comment type="subcellular location">
    <subcellularLocation>
        <location evidence="1">Nucleus</location>
    </subcellularLocation>
</comment>
<dbReference type="InterPro" id="IPR001245">
    <property type="entry name" value="Ser-Thr/Tyr_kinase_cat_dom"/>
</dbReference>
<evidence type="ECO:0000313" key="17">
    <source>
        <dbReference type="Proteomes" id="UP000284702"/>
    </source>
</evidence>
<dbReference type="GO" id="GO:0003697">
    <property type="term" value="F:single-stranded DNA binding"/>
    <property type="evidence" value="ECO:0007669"/>
    <property type="project" value="TreeGrafter"/>
</dbReference>
<keyword evidence="7" id="KW-0378">Hydrolase</keyword>
<dbReference type="PANTHER" id="PTHR11630">
    <property type="entry name" value="DNA REPLICATION LICENSING FACTOR MCM FAMILY MEMBER"/>
    <property type="match status" value="1"/>
</dbReference>
<gene>
    <name evidence="16" type="ORF">B5M09_005836</name>
</gene>
<feature type="region of interest" description="Disordered" evidence="13">
    <location>
        <begin position="769"/>
        <end position="810"/>
    </location>
</feature>
<evidence type="ECO:0000259" key="15">
    <source>
        <dbReference type="PROSITE" id="PS50051"/>
    </source>
</evidence>
<dbReference type="PRINTS" id="PR01660">
    <property type="entry name" value="MCMPROTEIN4"/>
</dbReference>
<name>A0A425DLF9_APHAT</name>
<dbReference type="CDD" id="cd13999">
    <property type="entry name" value="STKc_MAP3K-like"/>
    <property type="match status" value="1"/>
</dbReference>
<dbReference type="PRINTS" id="PR01657">
    <property type="entry name" value="MCMFAMILY"/>
</dbReference>
<evidence type="ECO:0000256" key="5">
    <source>
        <dbReference type="ARBA" id="ARBA00022705"/>
    </source>
</evidence>
<evidence type="ECO:0000256" key="11">
    <source>
        <dbReference type="ARBA" id="ARBA00023242"/>
    </source>
</evidence>
<evidence type="ECO:0000256" key="4">
    <source>
        <dbReference type="ARBA" id="ARBA00012551"/>
    </source>
</evidence>
<reference evidence="16" key="1">
    <citation type="submission" date="2018-07" db="EMBL/GenBank/DDBJ databases">
        <title>Annotation of Aphanomyces astaci genome assembly.</title>
        <authorList>
            <person name="Studholme D.J."/>
        </authorList>
    </citation>
    <scope>NUCLEOTIDE SEQUENCE [LARGE SCALE GENOMIC DNA]</scope>
    <source>
        <strain evidence="16">Pc</strain>
    </source>
</reference>
<dbReference type="SUPFAM" id="SSF56112">
    <property type="entry name" value="Protein kinase-like (PK-like)"/>
    <property type="match status" value="1"/>
</dbReference>
<keyword evidence="10 12" id="KW-0238">DNA-binding</keyword>
<feature type="compositionally biased region" description="Low complexity" evidence="13">
    <location>
        <begin position="790"/>
        <end position="801"/>
    </location>
</feature>
<dbReference type="EMBL" id="MZMZ02000964">
    <property type="protein sequence ID" value="RQM30086.1"/>
    <property type="molecule type" value="Genomic_DNA"/>
</dbReference>
<dbReference type="InterPro" id="IPR001208">
    <property type="entry name" value="MCM_dom"/>
</dbReference>
<dbReference type="InterPro" id="IPR041562">
    <property type="entry name" value="MCM_lid"/>
</dbReference>
<dbReference type="PROSITE" id="PS50011">
    <property type="entry name" value="PROTEIN_KINASE_DOM"/>
    <property type="match status" value="1"/>
</dbReference>
<evidence type="ECO:0000256" key="2">
    <source>
        <dbReference type="ARBA" id="ARBA00008010"/>
    </source>
</evidence>
<evidence type="ECO:0000256" key="10">
    <source>
        <dbReference type="ARBA" id="ARBA00023125"/>
    </source>
</evidence>
<dbReference type="InterPro" id="IPR027925">
    <property type="entry name" value="MCM_N"/>
</dbReference>
<dbReference type="InterPro" id="IPR011009">
    <property type="entry name" value="Kinase-like_dom_sf"/>
</dbReference>
<dbReference type="Pfam" id="PF17855">
    <property type="entry name" value="MCM_lid"/>
    <property type="match status" value="1"/>
</dbReference>
<keyword evidence="5" id="KW-0235">DNA replication</keyword>
<dbReference type="FunFam" id="3.40.50.300:FF:000826">
    <property type="entry name" value="Replicative DNA helicase Mcm"/>
    <property type="match status" value="1"/>
</dbReference>
<dbReference type="AlphaFoldDB" id="A0A425DLF9"/>
<keyword evidence="11" id="KW-0539">Nucleus</keyword>
<dbReference type="InterPro" id="IPR031327">
    <property type="entry name" value="MCM"/>
</dbReference>
<accession>A0A425DLF9</accession>
<keyword evidence="9 12" id="KW-0067">ATP-binding</keyword>
<dbReference type="GO" id="GO:1902975">
    <property type="term" value="P:mitotic DNA replication initiation"/>
    <property type="evidence" value="ECO:0007669"/>
    <property type="project" value="TreeGrafter"/>
</dbReference>
<keyword evidence="17" id="KW-1185">Reference proteome</keyword>
<dbReference type="Pfam" id="PF00493">
    <property type="entry name" value="MCM"/>
    <property type="match status" value="1"/>
</dbReference>
<proteinExistence type="inferred from homology"/>
<dbReference type="Gene3D" id="3.30.200.20">
    <property type="entry name" value="Phosphorylase Kinase, domain 1"/>
    <property type="match status" value="1"/>
</dbReference>
<dbReference type="PROSITE" id="PS00108">
    <property type="entry name" value="PROTEIN_KINASE_ST"/>
    <property type="match status" value="1"/>
</dbReference>
<dbReference type="InterPro" id="IPR008047">
    <property type="entry name" value="MCM_4"/>
</dbReference>
<keyword evidence="8" id="KW-0347">Helicase</keyword>
<dbReference type="InterPro" id="IPR000719">
    <property type="entry name" value="Prot_kinase_dom"/>
</dbReference>
<comment type="similarity">
    <text evidence="3">Belongs to the protein kinase superfamily. TKL Ser/Thr protein kinase family. ROCO subfamily.</text>
</comment>
<feature type="compositionally biased region" description="Low complexity" evidence="13">
    <location>
        <begin position="83"/>
        <end position="98"/>
    </location>
</feature>
<dbReference type="Proteomes" id="UP000284702">
    <property type="component" value="Unassembled WGS sequence"/>
</dbReference>
<organism evidence="16 17">
    <name type="scientific">Aphanomyces astaci</name>
    <name type="common">Crayfish plague agent</name>
    <dbReference type="NCBI Taxonomy" id="112090"/>
    <lineage>
        <taxon>Eukaryota</taxon>
        <taxon>Sar</taxon>
        <taxon>Stramenopiles</taxon>
        <taxon>Oomycota</taxon>
        <taxon>Saprolegniomycetes</taxon>
        <taxon>Saprolegniales</taxon>
        <taxon>Verrucalvaceae</taxon>
        <taxon>Aphanomyces</taxon>
    </lineage>
</organism>
<sequence length="1102" mass="121018">TADHHPHYTPQDFSASIDATPMPRYLGRYSEGDINVGLNRPLPRGDLGRSQVRLDLPAAPFRVIAPTADSPPSSPMSGRHPHLPAAPASPGSASASLRPAEDVDMAAPPTAEQSYSNAVVWGTNVNVADSMRVFRTFLHEFVPAQLAGADESYYRKVLRQIQLTQDGVFNLDCQHLLHFQDDTKGLYTQLLHFPQVLVRILDMVVQEAYQTMFPHEPDAVQSVYVYIVNVYARIQVRPFNLKEVQAMRNLNPSDIDQLVMLFCFDDLVDDVRPGDKIQVTGIFRAVPLRATVKQRVVKSVFKTYVDVVHFRKVDELYNQGVDGFKDANAVDAVTMAKLGSLSPKLHCFCVGVLCQLFGGARKGGSGGPEKKHTRSDLNVLLCGDPGTSKSQLLSYVHKLAPRGIYTSGKGSSAVGLTASVVRDMETGDLVLESGALVLSDEGICCIDEFDKMSDSARSVLHEVMEQQTVSIAKAGIICSLNARASILASANPIESRYNPAKSVIENINILPTLLSRFDLIYLILDRPNADADRQLARHIVSMYYDGYTVSATTRTSEVISMSVLSEYIAYAKKHVHPKLTEAAAADLIAGYLDLRRMGNSRKNITATPRQLESLIRISEALAKMKLSDAGGFNEREKVRSRLTCVFACLVTSSEVAEALRLMHVATQKAAMDPRTGTIDMDMITTGLATLDRQTLSVMVADLKLILEAAEGAMSLGEAKRKLDEARNAETKPTDFQSAIRLLEEESLVQISHGTLRYMGSIDSKSTNDGYVNQSTFNHSTRNLSNDRSKSNNTGTRTNTSGVDTFRPIQAPADPTENYFPELMPFRIDHNEVLLTRAISRGAFGVVWLGHYHGQPVAIKRMIEGDDQAVLFSKEIQIMGRLKAPNIVEFIGSTWTSGMDLSAVTEFMDGGDVRTLLENPKIQLSWPAQKVNIAIDVALALAYLHGLTPKLIHRDLKSKNVLLTSNMVAKLSDFGLSRNRSYEETLTAGVGTVRWTAPEVMLGDIYSEISDVYSFGVVLSELDTREIPFDDQKSSKAGGAPDMSIVVKVARGELRPTFSPDCPASILQIAKACLQFDPALRPSSARVVEMLQQAKLEFTLNGQ</sequence>
<dbReference type="Gene3D" id="2.40.50.140">
    <property type="entry name" value="Nucleic acid-binding proteins"/>
    <property type="match status" value="1"/>
</dbReference>
<feature type="region of interest" description="Disordered" evidence="13">
    <location>
        <begin position="64"/>
        <end position="101"/>
    </location>
</feature>
<dbReference type="GO" id="GO:0004672">
    <property type="term" value="F:protein kinase activity"/>
    <property type="evidence" value="ECO:0007669"/>
    <property type="project" value="InterPro"/>
</dbReference>
<dbReference type="InterPro" id="IPR018525">
    <property type="entry name" value="MCM_CS"/>
</dbReference>
<dbReference type="VEuPathDB" id="FungiDB:H257_05417"/>
<evidence type="ECO:0000256" key="9">
    <source>
        <dbReference type="ARBA" id="ARBA00022840"/>
    </source>
</evidence>
<dbReference type="GO" id="GO:0005634">
    <property type="term" value="C:nucleus"/>
    <property type="evidence" value="ECO:0007669"/>
    <property type="project" value="UniProtKB-SubCell"/>
</dbReference>
<dbReference type="InterPro" id="IPR012340">
    <property type="entry name" value="NA-bd_OB-fold"/>
</dbReference>
<feature type="domain" description="Protein kinase" evidence="14">
    <location>
        <begin position="832"/>
        <end position="1095"/>
    </location>
</feature>
<dbReference type="GO" id="GO:0042555">
    <property type="term" value="C:MCM complex"/>
    <property type="evidence" value="ECO:0007669"/>
    <property type="project" value="InterPro"/>
</dbReference>
<dbReference type="SUPFAM" id="SSF50249">
    <property type="entry name" value="Nucleic acid-binding proteins"/>
    <property type="match status" value="1"/>
</dbReference>
<evidence type="ECO:0000256" key="8">
    <source>
        <dbReference type="ARBA" id="ARBA00022806"/>
    </source>
</evidence>
<dbReference type="Gene3D" id="3.30.1640.10">
    <property type="entry name" value="mini-chromosome maintenance (MCM) complex, chain A, domain 1"/>
    <property type="match status" value="1"/>
</dbReference>
<evidence type="ECO:0000256" key="1">
    <source>
        <dbReference type="ARBA" id="ARBA00004123"/>
    </source>
</evidence>
<dbReference type="SMART" id="SM00220">
    <property type="entry name" value="S_TKc"/>
    <property type="match status" value="1"/>
</dbReference>
<evidence type="ECO:0000259" key="14">
    <source>
        <dbReference type="PROSITE" id="PS50011"/>
    </source>
</evidence>
<dbReference type="GO" id="GO:0017116">
    <property type="term" value="F:single-stranded DNA helicase activity"/>
    <property type="evidence" value="ECO:0007669"/>
    <property type="project" value="TreeGrafter"/>
</dbReference>
<dbReference type="VEuPathDB" id="FungiDB:H257_12181"/>
<dbReference type="GO" id="GO:0005524">
    <property type="term" value="F:ATP binding"/>
    <property type="evidence" value="ECO:0007669"/>
    <property type="project" value="UniProtKB-KW"/>
</dbReference>
<dbReference type="Pfam" id="PF07714">
    <property type="entry name" value="PK_Tyr_Ser-Thr"/>
    <property type="match status" value="1"/>
</dbReference>
<dbReference type="GO" id="GO:0006271">
    <property type="term" value="P:DNA strand elongation involved in DNA replication"/>
    <property type="evidence" value="ECO:0007669"/>
    <property type="project" value="TreeGrafter"/>
</dbReference>
<evidence type="ECO:0000256" key="13">
    <source>
        <dbReference type="SAM" id="MobiDB-lite"/>
    </source>
</evidence>
<dbReference type="SUPFAM" id="SSF52540">
    <property type="entry name" value="P-loop containing nucleoside triphosphate hydrolases"/>
    <property type="match status" value="1"/>
</dbReference>
<dbReference type="GO" id="GO:0016787">
    <property type="term" value="F:hydrolase activity"/>
    <property type="evidence" value="ECO:0007669"/>
    <property type="project" value="UniProtKB-KW"/>
</dbReference>
<dbReference type="GO" id="GO:0000727">
    <property type="term" value="P:double-strand break repair via break-induced replication"/>
    <property type="evidence" value="ECO:0007669"/>
    <property type="project" value="TreeGrafter"/>
</dbReference>
<dbReference type="InterPro" id="IPR008271">
    <property type="entry name" value="Ser/Thr_kinase_AS"/>
</dbReference>
<comment type="caution">
    <text evidence="16">The sequence shown here is derived from an EMBL/GenBank/DDBJ whole genome shotgun (WGS) entry which is preliminary data.</text>
</comment>
<dbReference type="PROSITE" id="PS00847">
    <property type="entry name" value="MCM_1"/>
    <property type="match status" value="1"/>
</dbReference>
<evidence type="ECO:0000256" key="12">
    <source>
        <dbReference type="RuleBase" id="RU004070"/>
    </source>
</evidence>
<evidence type="ECO:0000256" key="7">
    <source>
        <dbReference type="ARBA" id="ARBA00022801"/>
    </source>
</evidence>
<dbReference type="SMART" id="SM00350">
    <property type="entry name" value="MCM"/>
    <property type="match status" value="1"/>
</dbReference>
<feature type="compositionally biased region" description="Polar residues" evidence="13">
    <location>
        <begin position="769"/>
        <end position="783"/>
    </location>
</feature>
<feature type="domain" description="MCM C-terminal AAA(+) ATPase" evidence="15">
    <location>
        <begin position="351"/>
        <end position="539"/>
    </location>
</feature>